<gene>
    <name evidence="3" type="ORF">FB470_000854</name>
</gene>
<dbReference type="PANTHER" id="PTHR35526">
    <property type="entry name" value="ANTI-SIGMA-F FACTOR RSBW-RELATED"/>
    <property type="match status" value="1"/>
</dbReference>
<protein>
    <submittedName>
        <fullName evidence="3">Anti-sigma regulatory factor (Ser/Thr protein kinase)</fullName>
    </submittedName>
</protein>
<evidence type="ECO:0000259" key="2">
    <source>
        <dbReference type="PROSITE" id="PS50801"/>
    </source>
</evidence>
<name>A0ABU0ENI9_9PSEU</name>
<evidence type="ECO:0000313" key="3">
    <source>
        <dbReference type="EMBL" id="MDQ0376860.1"/>
    </source>
</evidence>
<dbReference type="Proteomes" id="UP001229651">
    <property type="component" value="Unassembled WGS sequence"/>
</dbReference>
<dbReference type="InterPro" id="IPR036890">
    <property type="entry name" value="HATPase_C_sf"/>
</dbReference>
<sequence>MSTAQLTVRRQDVAGCTIVDLAGRLDTCTYGHLRDSLIKLAIDQPDALVARVDRLEVTSAPALTVFSAVWMRISEWPSVPLLLVAGDEQQRHLIDSTAVPRFVPTFATLDDALGTVRDPPQRRRATAEFPPLSSSSHAARLFVQEICREWSVGYRREDALGVATELVENAISHGGTPLELRLELRPGFLTVAVRDANPQPAVLRQRPGGRLEGYGLQVIAALSQAWGCSPYPGGGKVVWAVLNLAPRKLSPFTV</sequence>
<keyword evidence="4" id="KW-1185">Reference proteome</keyword>
<keyword evidence="1" id="KW-0418">Kinase</keyword>
<keyword evidence="1" id="KW-0723">Serine/threonine-protein kinase</keyword>
<dbReference type="EMBL" id="JAUSUT010000001">
    <property type="protein sequence ID" value="MDQ0376860.1"/>
    <property type="molecule type" value="Genomic_DNA"/>
</dbReference>
<dbReference type="RefSeq" id="WP_306988904.1">
    <property type="nucleotide sequence ID" value="NZ_JAUSUT010000001.1"/>
</dbReference>
<proteinExistence type="predicted"/>
<dbReference type="SUPFAM" id="SSF52091">
    <property type="entry name" value="SpoIIaa-like"/>
    <property type="match status" value="1"/>
</dbReference>
<evidence type="ECO:0000313" key="4">
    <source>
        <dbReference type="Proteomes" id="UP001229651"/>
    </source>
</evidence>
<dbReference type="PANTHER" id="PTHR35526:SF3">
    <property type="entry name" value="ANTI-SIGMA-F FACTOR RSBW"/>
    <property type="match status" value="1"/>
</dbReference>
<accession>A0ABU0ENI9</accession>
<dbReference type="InterPro" id="IPR036513">
    <property type="entry name" value="STAS_dom_sf"/>
</dbReference>
<dbReference type="PROSITE" id="PS50801">
    <property type="entry name" value="STAS"/>
    <property type="match status" value="1"/>
</dbReference>
<dbReference type="InterPro" id="IPR002645">
    <property type="entry name" value="STAS_dom"/>
</dbReference>
<feature type="domain" description="STAS" evidence="2">
    <location>
        <begin position="6"/>
        <end position="116"/>
    </location>
</feature>
<dbReference type="CDD" id="cd16936">
    <property type="entry name" value="HATPase_RsbW-like"/>
    <property type="match status" value="1"/>
</dbReference>
<dbReference type="SUPFAM" id="SSF55874">
    <property type="entry name" value="ATPase domain of HSP90 chaperone/DNA topoisomerase II/histidine kinase"/>
    <property type="match status" value="1"/>
</dbReference>
<keyword evidence="1" id="KW-0808">Transferase</keyword>
<reference evidence="3 4" key="1">
    <citation type="submission" date="2023-07" db="EMBL/GenBank/DDBJ databases">
        <title>Sequencing the genomes of 1000 actinobacteria strains.</title>
        <authorList>
            <person name="Klenk H.-P."/>
        </authorList>
    </citation>
    <scope>NUCLEOTIDE SEQUENCE [LARGE SCALE GENOMIC DNA]</scope>
    <source>
        <strain evidence="3 4">DSM 45805</strain>
    </source>
</reference>
<comment type="caution">
    <text evidence="3">The sequence shown here is derived from an EMBL/GenBank/DDBJ whole genome shotgun (WGS) entry which is preliminary data.</text>
</comment>
<dbReference type="Gene3D" id="3.30.565.10">
    <property type="entry name" value="Histidine kinase-like ATPase, C-terminal domain"/>
    <property type="match status" value="1"/>
</dbReference>
<organism evidence="3 4">
    <name type="scientific">Amycolatopsis thermophila</name>
    <dbReference type="NCBI Taxonomy" id="206084"/>
    <lineage>
        <taxon>Bacteria</taxon>
        <taxon>Bacillati</taxon>
        <taxon>Actinomycetota</taxon>
        <taxon>Actinomycetes</taxon>
        <taxon>Pseudonocardiales</taxon>
        <taxon>Pseudonocardiaceae</taxon>
        <taxon>Amycolatopsis</taxon>
    </lineage>
</organism>
<evidence type="ECO:0000256" key="1">
    <source>
        <dbReference type="ARBA" id="ARBA00022527"/>
    </source>
</evidence>
<dbReference type="Gene3D" id="3.30.750.24">
    <property type="entry name" value="STAS domain"/>
    <property type="match status" value="1"/>
</dbReference>
<dbReference type="InterPro" id="IPR003594">
    <property type="entry name" value="HATPase_dom"/>
</dbReference>
<dbReference type="InterPro" id="IPR050267">
    <property type="entry name" value="Anti-sigma-factor_SerPK"/>
</dbReference>
<dbReference type="Pfam" id="PF13581">
    <property type="entry name" value="HATPase_c_2"/>
    <property type="match status" value="1"/>
</dbReference>